<dbReference type="Proteomes" id="UP000494163">
    <property type="component" value="Chromosome 2L"/>
</dbReference>
<reference evidence="1 2" key="1">
    <citation type="submission" date="2015-08" db="EMBL/GenBank/DDBJ databases">
        <title>Ancestral chromatin configuration constrains chromatin evolution on differentiating sex chromosomes in Drosophila.</title>
        <authorList>
            <person name="Zhou Q."/>
            <person name="Bachtrog D."/>
        </authorList>
    </citation>
    <scope>NUCLEOTIDE SEQUENCE [LARGE SCALE GENOMIC DNA]</scope>
    <source>
        <tissue evidence="1">Whole larvae</tissue>
    </source>
</reference>
<dbReference type="OrthoDB" id="8023081at2759"/>
<sequence>MSCGRKTKLWEPQDAPDMRTTTQLMLEEGSRPQRTKCTTEYKLVNFQSFNMDDPRYGTVRLEDTFEPPLRSSYMREFSQPYPNRCKPLQPKVDSPDFMFNRMPKNEFDSKTGLDYKFLDDHMLHVPQSRKTVNFFRQLRSKPTLNYYKHFKSEISSIGPAFPEPLSD</sequence>
<evidence type="ECO:0000313" key="2">
    <source>
        <dbReference type="Proteomes" id="UP000494163"/>
    </source>
</evidence>
<dbReference type="AlphaFoldDB" id="A0A0M4E9E0"/>
<dbReference type="EMBL" id="CP012523">
    <property type="protein sequence ID" value="ALC39740.1"/>
    <property type="molecule type" value="Genomic_DNA"/>
</dbReference>
<name>A0A0M4E9E0_DROBS</name>
<proteinExistence type="predicted"/>
<protein>
    <submittedName>
        <fullName evidence="1">CG15256</fullName>
    </submittedName>
</protein>
<evidence type="ECO:0000313" key="1">
    <source>
        <dbReference type="EMBL" id="ALC39740.1"/>
    </source>
</evidence>
<gene>
    <name evidence="1" type="ORF">Dbus_chr2Lg1825</name>
</gene>
<organism evidence="1 2">
    <name type="scientific">Drosophila busckii</name>
    <name type="common">Fruit fly</name>
    <dbReference type="NCBI Taxonomy" id="30019"/>
    <lineage>
        <taxon>Eukaryota</taxon>
        <taxon>Metazoa</taxon>
        <taxon>Ecdysozoa</taxon>
        <taxon>Arthropoda</taxon>
        <taxon>Hexapoda</taxon>
        <taxon>Insecta</taxon>
        <taxon>Pterygota</taxon>
        <taxon>Neoptera</taxon>
        <taxon>Endopterygota</taxon>
        <taxon>Diptera</taxon>
        <taxon>Brachycera</taxon>
        <taxon>Muscomorpha</taxon>
        <taxon>Ephydroidea</taxon>
        <taxon>Drosophilidae</taxon>
        <taxon>Drosophila</taxon>
    </lineage>
</organism>
<dbReference type="OMA" id="HKLVNFQ"/>
<keyword evidence="2" id="KW-1185">Reference proteome</keyword>
<accession>A0A0M4E9E0</accession>